<feature type="region of interest" description="Disordered" evidence="3">
    <location>
        <begin position="274"/>
        <end position="375"/>
    </location>
</feature>
<evidence type="ECO:0000313" key="6">
    <source>
        <dbReference type="Proteomes" id="UP000265515"/>
    </source>
</evidence>
<dbReference type="InterPro" id="IPR005135">
    <property type="entry name" value="Endo/exonuclease/phosphatase"/>
</dbReference>
<feature type="compositionally biased region" description="Basic and acidic residues" evidence="3">
    <location>
        <begin position="484"/>
        <end position="501"/>
    </location>
</feature>
<feature type="region of interest" description="Disordered" evidence="3">
    <location>
        <begin position="972"/>
        <end position="992"/>
    </location>
</feature>
<proteinExistence type="inferred from homology"/>
<dbReference type="PANTHER" id="PTHR12121:SF45">
    <property type="entry name" value="NOCTURNIN"/>
    <property type="match status" value="1"/>
</dbReference>
<evidence type="ECO:0000256" key="2">
    <source>
        <dbReference type="ARBA" id="ARBA00022801"/>
    </source>
</evidence>
<evidence type="ECO:0000259" key="4">
    <source>
        <dbReference type="Pfam" id="PF03372"/>
    </source>
</evidence>
<dbReference type="STRING" id="69332.A0A388L3H5"/>
<feature type="compositionally biased region" description="Basic and acidic residues" evidence="3">
    <location>
        <begin position="274"/>
        <end position="292"/>
    </location>
</feature>
<comment type="similarity">
    <text evidence="1">Belongs to the CCR4/nocturin family.</text>
</comment>
<dbReference type="EMBL" id="BFEA01000254">
    <property type="protein sequence ID" value="GBG76850.1"/>
    <property type="molecule type" value="Genomic_DNA"/>
</dbReference>
<organism evidence="5 6">
    <name type="scientific">Chara braunii</name>
    <name type="common">Braun's stonewort</name>
    <dbReference type="NCBI Taxonomy" id="69332"/>
    <lineage>
        <taxon>Eukaryota</taxon>
        <taxon>Viridiplantae</taxon>
        <taxon>Streptophyta</taxon>
        <taxon>Charophyceae</taxon>
        <taxon>Charales</taxon>
        <taxon>Characeae</taxon>
        <taxon>Chara</taxon>
    </lineage>
</organism>
<dbReference type="OrthoDB" id="2866996at2759"/>
<dbReference type="Gene3D" id="3.60.10.10">
    <property type="entry name" value="Endonuclease/exonuclease/phosphatase"/>
    <property type="match status" value="1"/>
</dbReference>
<dbReference type="GO" id="GO:0006139">
    <property type="term" value="P:nucleobase-containing compound metabolic process"/>
    <property type="evidence" value="ECO:0007669"/>
    <property type="project" value="UniProtKB-ARBA"/>
</dbReference>
<gene>
    <name evidence="5" type="ORF">CBR_g23065</name>
</gene>
<feature type="compositionally biased region" description="Basic and acidic residues" evidence="3">
    <location>
        <begin position="305"/>
        <end position="323"/>
    </location>
</feature>
<keyword evidence="2" id="KW-0378">Hydrolase</keyword>
<protein>
    <recommendedName>
        <fullName evidence="4">Endonuclease/exonuclease/phosphatase domain-containing protein</fullName>
    </recommendedName>
</protein>
<dbReference type="Gramene" id="GBG76850">
    <property type="protein sequence ID" value="GBG76850"/>
    <property type="gene ID" value="CBR_g23065"/>
</dbReference>
<evidence type="ECO:0000313" key="5">
    <source>
        <dbReference type="EMBL" id="GBG76850.1"/>
    </source>
</evidence>
<dbReference type="InterPro" id="IPR036691">
    <property type="entry name" value="Endo/exonu/phosph_ase_sf"/>
</dbReference>
<feature type="compositionally biased region" description="Basic and acidic residues" evidence="3">
    <location>
        <begin position="514"/>
        <end position="525"/>
    </location>
</feature>
<comment type="caution">
    <text evidence="5">The sequence shown here is derived from an EMBL/GenBank/DDBJ whole genome shotgun (WGS) entry which is preliminary data.</text>
</comment>
<dbReference type="Proteomes" id="UP000265515">
    <property type="component" value="Unassembled WGS sequence"/>
</dbReference>
<feature type="compositionally biased region" description="Polar residues" evidence="3">
    <location>
        <begin position="469"/>
        <end position="483"/>
    </location>
</feature>
<accession>A0A388L3H5</accession>
<evidence type="ECO:0000256" key="3">
    <source>
        <dbReference type="SAM" id="MobiDB-lite"/>
    </source>
</evidence>
<evidence type="ECO:0000256" key="1">
    <source>
        <dbReference type="ARBA" id="ARBA00010774"/>
    </source>
</evidence>
<dbReference type="PANTHER" id="PTHR12121">
    <property type="entry name" value="CARBON CATABOLITE REPRESSOR PROTEIN 4"/>
    <property type="match status" value="1"/>
</dbReference>
<feature type="region of interest" description="Disordered" evidence="3">
    <location>
        <begin position="465"/>
        <end position="529"/>
    </location>
</feature>
<keyword evidence="6" id="KW-1185">Reference proteome</keyword>
<dbReference type="SUPFAM" id="SSF56219">
    <property type="entry name" value="DNase I-like"/>
    <property type="match status" value="1"/>
</dbReference>
<name>A0A388L3H5_CHABU</name>
<reference evidence="5 6" key="1">
    <citation type="journal article" date="2018" name="Cell">
        <title>The Chara Genome: Secondary Complexity and Implications for Plant Terrestrialization.</title>
        <authorList>
            <person name="Nishiyama T."/>
            <person name="Sakayama H."/>
            <person name="Vries J.D."/>
            <person name="Buschmann H."/>
            <person name="Saint-Marcoux D."/>
            <person name="Ullrich K.K."/>
            <person name="Haas F.B."/>
            <person name="Vanderstraeten L."/>
            <person name="Becker D."/>
            <person name="Lang D."/>
            <person name="Vosolsobe S."/>
            <person name="Rombauts S."/>
            <person name="Wilhelmsson P.K.I."/>
            <person name="Janitza P."/>
            <person name="Kern R."/>
            <person name="Heyl A."/>
            <person name="Rumpler F."/>
            <person name="Villalobos L.I.A.C."/>
            <person name="Clay J.M."/>
            <person name="Skokan R."/>
            <person name="Toyoda A."/>
            <person name="Suzuki Y."/>
            <person name="Kagoshima H."/>
            <person name="Schijlen E."/>
            <person name="Tajeshwar N."/>
            <person name="Catarino B."/>
            <person name="Hetherington A.J."/>
            <person name="Saltykova A."/>
            <person name="Bonnot C."/>
            <person name="Breuninger H."/>
            <person name="Symeonidi A."/>
            <person name="Radhakrishnan G.V."/>
            <person name="Van Nieuwerburgh F."/>
            <person name="Deforce D."/>
            <person name="Chang C."/>
            <person name="Karol K.G."/>
            <person name="Hedrich R."/>
            <person name="Ulvskov P."/>
            <person name="Glockner G."/>
            <person name="Delwiche C.F."/>
            <person name="Petrasek J."/>
            <person name="Van de Peer Y."/>
            <person name="Friml J."/>
            <person name="Beilby M."/>
            <person name="Dolan L."/>
            <person name="Kohara Y."/>
            <person name="Sugano S."/>
            <person name="Fujiyama A."/>
            <person name="Delaux P.-M."/>
            <person name="Quint M."/>
            <person name="TheiBen G."/>
            <person name="Hagemann M."/>
            <person name="Harholt J."/>
            <person name="Dunand C."/>
            <person name="Zachgo S."/>
            <person name="Langdale J."/>
            <person name="Maumus F."/>
            <person name="Straeten D.V.D."/>
            <person name="Gould S.B."/>
            <person name="Rensing S.A."/>
        </authorList>
    </citation>
    <scope>NUCLEOTIDE SEQUENCE [LARGE SCALE GENOMIC DNA]</scope>
    <source>
        <strain evidence="5 6">S276</strain>
    </source>
</reference>
<dbReference type="AlphaFoldDB" id="A0A388L3H5"/>
<feature type="domain" description="Endonuclease/exonuclease/phosphatase" evidence="4">
    <location>
        <begin position="539"/>
        <end position="841"/>
    </location>
</feature>
<dbReference type="GO" id="GO:0000175">
    <property type="term" value="F:3'-5'-RNA exonuclease activity"/>
    <property type="evidence" value="ECO:0007669"/>
    <property type="project" value="TreeGrafter"/>
</dbReference>
<dbReference type="Pfam" id="PF03372">
    <property type="entry name" value="Exo_endo_phos"/>
    <property type="match status" value="1"/>
</dbReference>
<sequence>MQGLVTCLQAPGKPPPLPLLLPPALPPSAPSLTCPPSLPLSSSVPLDLSLSAPSLFSFSLSSCFDQQRRPSQRRRWMPLGLEKHPLPSLSHRCESSPVGSGGFPLLWQGFGSHHLPEPDNSSLSALPAVCSVLSAAAYPSSDRLLVLPPVHLSSNGRDPVAAGATAPWRTDTLSVSIATTLASYATAVVDRSDNEVPAGAAAAILAVAVIWVSTREKDQEGGNPGRAGCSSELPHADEAVTVDKGGSRTGVAKRRAAVEKRVAAQSFRKCAVEAEKTTKRTQHGSRESEREAAAATVKSDVTAADEEKRKREQPAAKEVRDHQGLQQRPAEGGGASAREATSLAESIRRQAQRFTTDGAVVGAPSSAPAGDREHQDIPAKAIFGTEGVADGGGTICAPVAGKLTVVLGTGSDRLGAMKGVPRGEVTIVAAAEESDIKCSGGGIGGGGAGESEARDDGTCALRAAEDSAKNNVESGKSLSSMTLEQRERSNAVRGGKEREPGGGRLWAEGWAGEGETRGGSRRKEQLAVQSPPPPVVRVLQWNTLADGLAQTGDFVKAPLAALEWAGRAPLLLGEILRADADFICLQEVNHFHDFFAPKLKDRSDAYAGFFHPKMASPARRFGFDCDGCAMFYRCRRFRCLEERAMNYVDSSTARCLNQGLQLCVFEERSSGHRLIVANTHLKAGEEYETLRVSQAEQMLRALEQIAGRYPDAPVVICGDFNAPPESQVCARMRSHLMGLRSAYAGYIGDCAGCHVSAPASADGGPHHCSDGAPASSSACGGEDTRDADAGGGCLEFLCVCTVAGDGGDAKDEPPFTTWKFRSRGEKRATIDYIWYADECGRARSIRGEEEEGCRGSGLHHGRGMENRSRRERRSVFRPRQRWRLPDETVIGVDALPSSSFPSDHLPLMCEFAWMSTGIDDAPLRLTRVNGKGSLARQRTGERSAAEDDEGVRCYQTLTLTMLPTSGDAVPARSSLIAGSPQGTPDPRQSVDRSPCAARGLLGVSPHSRGPEVRLGKSRRGTVSHAIDSVVAPGMTPISPFAGVLGASPPGVAGVRDATAYGGVYGGPLLPSPLLPRRLDYVATIPLAPVWSHAVAPPCPAGGGSLSGDRSDAWRCPTVSRPRVVGAAAGSFAVPPQAPFVAPNFTPPFDDMDSSAAVGGMPCSGDNSIVRVCVREACWRRLYALRDAMANVGDQRGPISDVIDRLLH</sequence>
<feature type="region of interest" description="Disordered" evidence="3">
    <location>
        <begin position="851"/>
        <end position="875"/>
    </location>
</feature>
<feature type="region of interest" description="Disordered" evidence="3">
    <location>
        <begin position="216"/>
        <end position="253"/>
    </location>
</feature>
<dbReference type="InterPro" id="IPR050410">
    <property type="entry name" value="CCR4/nocturin_mRNA_transcr"/>
</dbReference>